<evidence type="ECO:0000256" key="7">
    <source>
        <dbReference type="ARBA" id="ARBA00022795"/>
    </source>
</evidence>
<evidence type="ECO:0000256" key="6">
    <source>
        <dbReference type="ARBA" id="ARBA00022741"/>
    </source>
</evidence>
<feature type="domain" description="AAA+ ATPase" evidence="14">
    <location>
        <begin position="191"/>
        <end position="365"/>
    </location>
</feature>
<dbReference type="Gene3D" id="3.40.50.300">
    <property type="entry name" value="P-loop containing nucleotide triphosphate hydrolases"/>
    <property type="match status" value="1"/>
</dbReference>
<evidence type="ECO:0000256" key="3">
    <source>
        <dbReference type="ARBA" id="ARBA00014919"/>
    </source>
</evidence>
<comment type="caution">
    <text evidence="16">The sequence shown here is derived from an EMBL/GenBank/DDBJ whole genome shotgun (WGS) entry which is preliminary data.</text>
</comment>
<evidence type="ECO:0000313" key="16">
    <source>
        <dbReference type="EMBL" id="NIZ46838.1"/>
    </source>
</evidence>
<evidence type="ECO:0000256" key="10">
    <source>
        <dbReference type="ARBA" id="ARBA00023136"/>
    </source>
</evidence>
<dbReference type="PANTHER" id="PTHR43134">
    <property type="entry name" value="SIGNAL RECOGNITION PARTICLE RECEPTOR SUBUNIT ALPHA"/>
    <property type="match status" value="1"/>
</dbReference>
<dbReference type="GO" id="GO:0006614">
    <property type="term" value="P:SRP-dependent cotranslational protein targeting to membrane"/>
    <property type="evidence" value="ECO:0007669"/>
    <property type="project" value="InterPro"/>
</dbReference>
<dbReference type="SMART" id="SM00382">
    <property type="entry name" value="AAA"/>
    <property type="match status" value="1"/>
</dbReference>
<comment type="function">
    <text evidence="12">Necessary for flagellar biosynthesis. May be involved in translocation of the flagellum.</text>
</comment>
<dbReference type="SMART" id="SM00962">
    <property type="entry name" value="SRP54"/>
    <property type="match status" value="1"/>
</dbReference>
<keyword evidence="17" id="KW-1185">Reference proteome</keyword>
<keyword evidence="9" id="KW-0342">GTP-binding</keyword>
<dbReference type="FunFam" id="3.40.50.300:FF:000695">
    <property type="entry name" value="Flagellar biosynthesis regulator FlhF"/>
    <property type="match status" value="1"/>
</dbReference>
<comment type="subcellular location">
    <subcellularLocation>
        <location evidence="1">Cell membrane</location>
        <topology evidence="1">Peripheral membrane protein</topology>
        <orientation evidence="1">Cytoplasmic side</orientation>
    </subcellularLocation>
</comment>
<dbReference type="GO" id="GO:0005886">
    <property type="term" value="C:plasma membrane"/>
    <property type="evidence" value="ECO:0007669"/>
    <property type="project" value="UniProtKB-SubCell"/>
</dbReference>
<dbReference type="GO" id="GO:0005047">
    <property type="term" value="F:signal recognition particle binding"/>
    <property type="evidence" value="ECO:0007669"/>
    <property type="project" value="TreeGrafter"/>
</dbReference>
<dbReference type="InterPro" id="IPR003593">
    <property type="entry name" value="AAA+_ATPase"/>
</dbReference>
<evidence type="ECO:0000256" key="4">
    <source>
        <dbReference type="ARBA" id="ARBA00022448"/>
    </source>
</evidence>
<keyword evidence="10" id="KW-0472">Membrane</keyword>
<dbReference type="SUPFAM" id="SSF52540">
    <property type="entry name" value="P-loop containing nucleoside triphosphate hydrolases"/>
    <property type="match status" value="1"/>
</dbReference>
<evidence type="ECO:0000256" key="1">
    <source>
        <dbReference type="ARBA" id="ARBA00004413"/>
    </source>
</evidence>
<organism evidence="16 17">
    <name type="scientific">Entomospira nematocerorum</name>
    <dbReference type="NCBI Taxonomy" id="2719987"/>
    <lineage>
        <taxon>Bacteria</taxon>
        <taxon>Pseudomonadati</taxon>
        <taxon>Spirochaetota</taxon>
        <taxon>Spirochaetia</taxon>
        <taxon>Spirochaetales</taxon>
        <taxon>Spirochaetaceae</taxon>
        <taxon>Entomospira</taxon>
    </lineage>
</organism>
<name>A0A968GCD8_9SPIO</name>
<comment type="similarity">
    <text evidence="2">Belongs to the GTP-binding SRP family.</text>
</comment>
<reference evidence="16" key="1">
    <citation type="submission" date="2020-03" db="EMBL/GenBank/DDBJ databases">
        <title>Spirochaetal bacteria isolated from arthropods constitute a novel genus Entomospira genus novum within the order Spirochaetales.</title>
        <authorList>
            <person name="Grana-Miraglia L."/>
            <person name="Sikutova S."/>
            <person name="Fingerle V."/>
            <person name="Sing A."/>
            <person name="Castillo-Ramirez S."/>
            <person name="Margos G."/>
            <person name="Rudolf I."/>
        </authorList>
    </citation>
    <scope>NUCLEOTIDE SEQUENCE</scope>
    <source>
        <strain evidence="16">BR208</strain>
    </source>
</reference>
<keyword evidence="5" id="KW-1003">Cell membrane</keyword>
<dbReference type="EMBL" id="JAATLK010000001">
    <property type="protein sequence ID" value="NIZ46838.1"/>
    <property type="molecule type" value="Genomic_DNA"/>
</dbReference>
<evidence type="ECO:0000256" key="2">
    <source>
        <dbReference type="ARBA" id="ARBA00008531"/>
    </source>
</evidence>
<evidence type="ECO:0000256" key="13">
    <source>
        <dbReference type="ARBA" id="ARBA00030866"/>
    </source>
</evidence>
<dbReference type="CDD" id="cd17873">
    <property type="entry name" value="FlhF"/>
    <property type="match status" value="1"/>
</dbReference>
<keyword evidence="7" id="KW-1005">Bacterial flagellum biogenesis</keyword>
<evidence type="ECO:0000256" key="11">
    <source>
        <dbReference type="ARBA" id="ARBA00023225"/>
    </source>
</evidence>
<dbReference type="InterPro" id="IPR027417">
    <property type="entry name" value="P-loop_NTPase"/>
</dbReference>
<dbReference type="InterPro" id="IPR000897">
    <property type="entry name" value="SRP54_GTPase_dom"/>
</dbReference>
<sequence length="407" mass="45534">MRTTISVVETANTLDEALAKLNQKYGSRILSVTHRYKTEGGILGLGGREIVQVEAYITEEEPESRRQIIEKKAEEIREATRLAEQVKRESDLSKVMQTLLLKMESLEQHVERNAVRSSSFMEESSHPSIQRIRSILIDDNDFSPFFADNLIEGIKRDFSLGELDDFALVEEAILQEIANKLSFAREMPKSGTRIIVMVGPTGVGKTTSLIKMATLALTRYGSRDVPLDIRLFNMDIYRVGAKEQLGAYGEILGVEPVTIYDAEELKAALQQAKDADYVFIDTTGNSPRDTVKLAEVQKILEVTRSADVHVAVSATTKESDIREILSRFIIFGYKSVIITKMDETRKIGSVLTPIIEKRVPIAYITTGQEVLPANIKAAGVANIWERMMGFSDEVLDRMIAKAEEGKR</sequence>
<evidence type="ECO:0000256" key="9">
    <source>
        <dbReference type="ARBA" id="ARBA00023134"/>
    </source>
</evidence>
<gene>
    <name evidence="16" type="ORF">HCT46_02765</name>
</gene>
<dbReference type="GO" id="GO:0003924">
    <property type="term" value="F:GTPase activity"/>
    <property type="evidence" value="ECO:0007669"/>
    <property type="project" value="InterPro"/>
</dbReference>
<dbReference type="Gene3D" id="1.20.120.1380">
    <property type="entry name" value="Flagellar FlhF biosynthesis protein, N domain"/>
    <property type="match status" value="1"/>
</dbReference>
<evidence type="ECO:0000259" key="14">
    <source>
        <dbReference type="SMART" id="SM00382"/>
    </source>
</evidence>
<evidence type="ECO:0000256" key="12">
    <source>
        <dbReference type="ARBA" id="ARBA00025337"/>
    </source>
</evidence>
<dbReference type="PANTHER" id="PTHR43134:SF3">
    <property type="entry name" value="FLAGELLAR BIOSYNTHESIS PROTEIN FLHF"/>
    <property type="match status" value="1"/>
</dbReference>
<feature type="domain" description="SRP54-type proteins GTP-binding" evidence="15">
    <location>
        <begin position="192"/>
        <end position="389"/>
    </location>
</feature>
<keyword evidence="8" id="KW-0653">Protein transport</keyword>
<keyword evidence="11" id="KW-1006">Bacterial flagellum protein export</keyword>
<dbReference type="GO" id="GO:0044781">
    <property type="term" value="P:bacterial-type flagellum organization"/>
    <property type="evidence" value="ECO:0007669"/>
    <property type="project" value="UniProtKB-KW"/>
</dbReference>
<dbReference type="Proteomes" id="UP000752013">
    <property type="component" value="Unassembled WGS sequence"/>
</dbReference>
<accession>A0A968GCD8</accession>
<dbReference type="RefSeq" id="WP_167703282.1">
    <property type="nucleotide sequence ID" value="NZ_CP118168.1"/>
</dbReference>
<evidence type="ECO:0000256" key="5">
    <source>
        <dbReference type="ARBA" id="ARBA00022475"/>
    </source>
</evidence>
<evidence type="ECO:0000313" key="17">
    <source>
        <dbReference type="Proteomes" id="UP000752013"/>
    </source>
</evidence>
<dbReference type="GO" id="GO:0005525">
    <property type="term" value="F:GTP binding"/>
    <property type="evidence" value="ECO:0007669"/>
    <property type="project" value="UniProtKB-KW"/>
</dbReference>
<dbReference type="AlphaFoldDB" id="A0A968GCD8"/>
<dbReference type="GO" id="GO:0015031">
    <property type="term" value="P:protein transport"/>
    <property type="evidence" value="ECO:0007669"/>
    <property type="project" value="UniProtKB-KW"/>
</dbReference>
<keyword evidence="4" id="KW-0813">Transport</keyword>
<dbReference type="InterPro" id="IPR047040">
    <property type="entry name" value="FlhF__GTPase_dom"/>
</dbReference>
<protein>
    <recommendedName>
        <fullName evidence="3">Flagellar biosynthesis protein FlhF</fullName>
    </recommendedName>
    <alternativeName>
        <fullName evidence="13">Flagella-associated GTP-binding protein</fullName>
    </alternativeName>
</protein>
<keyword evidence="6" id="KW-0547">Nucleotide-binding</keyword>
<dbReference type="Pfam" id="PF00448">
    <property type="entry name" value="SRP54"/>
    <property type="match status" value="1"/>
</dbReference>
<evidence type="ECO:0000259" key="15">
    <source>
        <dbReference type="SMART" id="SM00962"/>
    </source>
</evidence>
<evidence type="ECO:0000256" key="8">
    <source>
        <dbReference type="ARBA" id="ARBA00022927"/>
    </source>
</evidence>
<proteinExistence type="inferred from homology"/>